<dbReference type="InterPro" id="IPR014001">
    <property type="entry name" value="Helicase_ATP-bd"/>
</dbReference>
<dbReference type="Gene3D" id="3.40.50.300">
    <property type="entry name" value="P-loop containing nucleotide triphosphate hydrolases"/>
    <property type="match status" value="2"/>
</dbReference>
<evidence type="ECO:0000256" key="2">
    <source>
        <dbReference type="ARBA" id="ARBA00022840"/>
    </source>
</evidence>
<dbReference type="RefSeq" id="WP_239583597.1">
    <property type="nucleotide sequence ID" value="NZ_JAFBFC010000007.1"/>
</dbReference>
<dbReference type="PROSITE" id="PS51194">
    <property type="entry name" value="HELICASE_CTER"/>
    <property type="match status" value="1"/>
</dbReference>
<dbReference type="Proteomes" id="UP000809829">
    <property type="component" value="Unassembled WGS sequence"/>
</dbReference>
<name>A0ABS2QY96_9BACI</name>
<dbReference type="Pfam" id="PF04851">
    <property type="entry name" value="ResIII"/>
    <property type="match status" value="1"/>
</dbReference>
<protein>
    <submittedName>
        <fullName evidence="6">Competence protein ComFA</fullName>
    </submittedName>
</protein>
<dbReference type="SMART" id="SM00487">
    <property type="entry name" value="DEXDc"/>
    <property type="match status" value="1"/>
</dbReference>
<proteinExistence type="predicted"/>
<dbReference type="InterPro" id="IPR006935">
    <property type="entry name" value="Helicase/UvrB_N"/>
</dbReference>
<dbReference type="InterPro" id="IPR027417">
    <property type="entry name" value="P-loop_NTPase"/>
</dbReference>
<dbReference type="SMART" id="SM00490">
    <property type="entry name" value="HELICc"/>
    <property type="match status" value="1"/>
</dbReference>
<organism evidence="6 7">
    <name type="scientific">Priestia iocasae</name>
    <dbReference type="NCBI Taxonomy" id="2291674"/>
    <lineage>
        <taxon>Bacteria</taxon>
        <taxon>Bacillati</taxon>
        <taxon>Bacillota</taxon>
        <taxon>Bacilli</taxon>
        <taxon>Bacillales</taxon>
        <taxon>Bacillaceae</taxon>
        <taxon>Priestia</taxon>
    </lineage>
</organism>
<dbReference type="CDD" id="cd17925">
    <property type="entry name" value="DEXDc_ComFA"/>
    <property type="match status" value="1"/>
</dbReference>
<evidence type="ECO:0000256" key="1">
    <source>
        <dbReference type="ARBA" id="ARBA00022741"/>
    </source>
</evidence>
<evidence type="ECO:0000313" key="6">
    <source>
        <dbReference type="EMBL" id="MBM7704459.1"/>
    </source>
</evidence>
<sequence length="489" mass="55242">MKFYVENEHLMNHQKGKPISHCSPWTSPPLNPTFSYSSELQHLLVGKQLLIDDIPLLVETIHDHYQNGYVSYRKGIVHKPTMMCNRCGNKHLFYSFHCARCDQVCTYCRACIMMGRVSECTPLISWNGPTIPHSESTSFLAWKGTLSPAQQLAASEVVSAIHHNEELLVWAVCGAGKTEVLFEGIHTALQEGKRVCIATPRTDVVLELVPRLQQAFPHANAIGLYGGSPDRHVYSPLVLTTTHQLFRFYQAFDVIIVDEVDAFPYSADETLQYAVQQAKKPHATTIYLTATPNEKWQQDVKAKKRKTVRIPARYHRHPIPVPSLCWCGNWQKSLKKGRLPVPFKQWLQKRITEVTPCFIFIPRIDVLNQVVALIREMGVSVDGVHAADEHRKEKVEQFRKGELSVLVTTTILERGVTVPRIDVAILGAEDRIFTESALVQIAGRVGRSAEYPTGESTFFHYGKTNEMLKARAHIITMNVEAKKRGLIDG</sequence>
<comment type="caution">
    <text evidence="6">The sequence shown here is derived from an EMBL/GenBank/DDBJ whole genome shotgun (WGS) entry which is preliminary data.</text>
</comment>
<feature type="domain" description="Helicase ATP-binding" evidence="4">
    <location>
        <begin position="158"/>
        <end position="310"/>
    </location>
</feature>
<dbReference type="PROSITE" id="PS51192">
    <property type="entry name" value="HELICASE_ATP_BIND_1"/>
    <property type="match status" value="1"/>
</dbReference>
<gene>
    <name evidence="6" type="ORF">JOC83_003316</name>
</gene>
<keyword evidence="7" id="KW-1185">Reference proteome</keyword>
<dbReference type="PANTHER" id="PTHR30580:SF1">
    <property type="entry name" value="COMF OPERON PROTEIN 1"/>
    <property type="match status" value="1"/>
</dbReference>
<dbReference type="EMBL" id="JAFBFC010000007">
    <property type="protein sequence ID" value="MBM7704459.1"/>
    <property type="molecule type" value="Genomic_DNA"/>
</dbReference>
<dbReference type="Pfam" id="PF00271">
    <property type="entry name" value="Helicase_C"/>
    <property type="match status" value="1"/>
</dbReference>
<evidence type="ECO:0000259" key="4">
    <source>
        <dbReference type="PROSITE" id="PS51192"/>
    </source>
</evidence>
<evidence type="ECO:0000259" key="5">
    <source>
        <dbReference type="PROSITE" id="PS51194"/>
    </source>
</evidence>
<evidence type="ECO:0000313" key="7">
    <source>
        <dbReference type="Proteomes" id="UP000809829"/>
    </source>
</evidence>
<keyword evidence="3" id="KW-0238">DNA-binding</keyword>
<keyword evidence="1" id="KW-0547">Nucleotide-binding</keyword>
<dbReference type="InterPro" id="IPR001650">
    <property type="entry name" value="Helicase_C-like"/>
</dbReference>
<keyword evidence="2" id="KW-0067">ATP-binding</keyword>
<feature type="domain" description="Helicase C-terminal" evidence="5">
    <location>
        <begin position="346"/>
        <end position="489"/>
    </location>
</feature>
<evidence type="ECO:0000256" key="3">
    <source>
        <dbReference type="ARBA" id="ARBA00023125"/>
    </source>
</evidence>
<reference evidence="6 7" key="1">
    <citation type="submission" date="2021-01" db="EMBL/GenBank/DDBJ databases">
        <title>Genomic Encyclopedia of Type Strains, Phase IV (KMG-IV): sequencing the most valuable type-strain genomes for metagenomic binning, comparative biology and taxonomic classification.</title>
        <authorList>
            <person name="Goeker M."/>
        </authorList>
    </citation>
    <scope>NUCLEOTIDE SEQUENCE [LARGE SCALE GENOMIC DNA]</scope>
    <source>
        <strain evidence="6 7">DSM 104297</strain>
    </source>
</reference>
<accession>A0ABS2QY96</accession>
<dbReference type="PANTHER" id="PTHR30580">
    <property type="entry name" value="PRIMOSOMAL PROTEIN N"/>
    <property type="match status" value="1"/>
</dbReference>
<dbReference type="SUPFAM" id="SSF52540">
    <property type="entry name" value="P-loop containing nucleoside triphosphate hydrolases"/>
    <property type="match status" value="1"/>
</dbReference>